<dbReference type="InterPro" id="IPR053134">
    <property type="entry name" value="RNA-dir_DNA_polymerase"/>
</dbReference>
<dbReference type="Gene3D" id="2.40.70.10">
    <property type="entry name" value="Acid Proteases"/>
    <property type="match status" value="1"/>
</dbReference>
<evidence type="ECO:0000313" key="4">
    <source>
        <dbReference type="Proteomes" id="UP000257109"/>
    </source>
</evidence>
<dbReference type="PANTHER" id="PTHR24559">
    <property type="entry name" value="TRANSPOSON TY3-I GAG-POL POLYPROTEIN"/>
    <property type="match status" value="1"/>
</dbReference>
<name>A0A371I9A5_MUCPR</name>
<feature type="non-terminal residue" evidence="3">
    <location>
        <position position="1"/>
    </location>
</feature>
<sequence>MGRIVSALVKHEDASVGSQQILPKKCQDPGIFFVPCTIHNYTLADAIMDSRASINVMPALVYKSLNFRDLEPTRMEIQLANRSFVQTLGMLEDVLIQVNEFIFPSDFYELDMEDEEPGKGSALILGRPFLMMARTKIDLYVRTLSMEFGDNFVEFKIFDALEHLTKDHSIFSMDTIEGLVEKYVQIDTCSGNLFDFVEISDVLNKSQQVEAESNFGQLSSHSGKVGQPTPSTIKGDVSAQSQTTKLKSFSEHLKYAYLGDHEQFPMIIANNLKQENNQLDTIRPSKDQPLYLYAQNSIGRGSPTNKALVEKTESDYPRRVTIIYPISDSQWVSPIQVVSKKLGMIVVKNRQDEMVLTRIQNSWRVCIDYRKLNHSTRKDHFSLPFLDQVLEKIARKSHFCFLDGYMQIHIALVDQHKTTFTFPFNTFSYTRMSFGLCNALSTFQRCMISIFSNLLEDCMEVFMDDFIVYAESFEACLDNLSKILCICIQSNLVLNFEKCHFMVTDGIVLGHLILARGIKVDKAKVDVISSLSNPASMRKVRSFLGHPGDSSRISTRSPCLYLRCYRRTPMWKLSQSAPILQEPNWEFLFKLMCNASNLALGTVLEQRVGK</sequence>
<dbReference type="InterPro" id="IPR043502">
    <property type="entry name" value="DNA/RNA_pol_sf"/>
</dbReference>
<evidence type="ECO:0000313" key="3">
    <source>
        <dbReference type="EMBL" id="RDY11575.1"/>
    </source>
</evidence>
<dbReference type="CDD" id="cd01647">
    <property type="entry name" value="RT_LTR"/>
    <property type="match status" value="1"/>
</dbReference>
<gene>
    <name evidence="3" type="primary">pol</name>
    <name evidence="3" type="ORF">CR513_03743</name>
</gene>
<dbReference type="OrthoDB" id="10055717at2759"/>
<keyword evidence="4" id="KW-1185">Reference proteome</keyword>
<dbReference type="InterPro" id="IPR000477">
    <property type="entry name" value="RT_dom"/>
</dbReference>
<evidence type="ECO:0000256" key="1">
    <source>
        <dbReference type="SAM" id="MobiDB-lite"/>
    </source>
</evidence>
<dbReference type="InterPro" id="IPR021109">
    <property type="entry name" value="Peptidase_aspartic_dom_sf"/>
</dbReference>
<dbReference type="Gene3D" id="3.30.70.270">
    <property type="match status" value="1"/>
</dbReference>
<proteinExistence type="predicted"/>
<dbReference type="Pfam" id="PF00078">
    <property type="entry name" value="RVT_1"/>
    <property type="match status" value="1"/>
</dbReference>
<dbReference type="InterPro" id="IPR043128">
    <property type="entry name" value="Rev_trsase/Diguanyl_cyclase"/>
</dbReference>
<protein>
    <submittedName>
        <fullName evidence="3">Retrovirus-related Pol polyprotein</fullName>
    </submittedName>
</protein>
<dbReference type="Gene3D" id="3.10.10.10">
    <property type="entry name" value="HIV Type 1 Reverse Transcriptase, subunit A, domain 1"/>
    <property type="match status" value="1"/>
</dbReference>
<dbReference type="PANTHER" id="PTHR24559:SF444">
    <property type="entry name" value="REVERSE TRANSCRIPTASE DOMAIN-CONTAINING PROTEIN"/>
    <property type="match status" value="1"/>
</dbReference>
<reference evidence="3" key="1">
    <citation type="submission" date="2018-05" db="EMBL/GenBank/DDBJ databases">
        <title>Draft genome of Mucuna pruriens seed.</title>
        <authorList>
            <person name="Nnadi N.E."/>
            <person name="Vos R."/>
            <person name="Hasami M.H."/>
            <person name="Devisetty U.K."/>
            <person name="Aguiy J.C."/>
        </authorList>
    </citation>
    <scope>NUCLEOTIDE SEQUENCE [LARGE SCALE GENOMIC DNA]</scope>
    <source>
        <strain evidence="3">JCA_2017</strain>
    </source>
</reference>
<dbReference type="EMBL" id="QJKJ01000617">
    <property type="protein sequence ID" value="RDY11575.1"/>
    <property type="molecule type" value="Genomic_DNA"/>
</dbReference>
<dbReference type="AlphaFoldDB" id="A0A371I9A5"/>
<organism evidence="3 4">
    <name type="scientific">Mucuna pruriens</name>
    <name type="common">Velvet bean</name>
    <name type="synonym">Dolichos pruriens</name>
    <dbReference type="NCBI Taxonomy" id="157652"/>
    <lineage>
        <taxon>Eukaryota</taxon>
        <taxon>Viridiplantae</taxon>
        <taxon>Streptophyta</taxon>
        <taxon>Embryophyta</taxon>
        <taxon>Tracheophyta</taxon>
        <taxon>Spermatophyta</taxon>
        <taxon>Magnoliopsida</taxon>
        <taxon>eudicotyledons</taxon>
        <taxon>Gunneridae</taxon>
        <taxon>Pentapetalae</taxon>
        <taxon>rosids</taxon>
        <taxon>fabids</taxon>
        <taxon>Fabales</taxon>
        <taxon>Fabaceae</taxon>
        <taxon>Papilionoideae</taxon>
        <taxon>50 kb inversion clade</taxon>
        <taxon>NPAAA clade</taxon>
        <taxon>indigoferoid/millettioid clade</taxon>
        <taxon>Phaseoleae</taxon>
        <taxon>Mucuna</taxon>
    </lineage>
</organism>
<dbReference type="CDD" id="cd00303">
    <property type="entry name" value="retropepsin_like"/>
    <property type="match status" value="1"/>
</dbReference>
<comment type="caution">
    <text evidence="3">The sequence shown here is derived from an EMBL/GenBank/DDBJ whole genome shotgun (WGS) entry which is preliminary data.</text>
</comment>
<dbReference type="SUPFAM" id="SSF56672">
    <property type="entry name" value="DNA/RNA polymerases"/>
    <property type="match status" value="1"/>
</dbReference>
<feature type="region of interest" description="Disordered" evidence="1">
    <location>
        <begin position="214"/>
        <end position="238"/>
    </location>
</feature>
<dbReference type="Proteomes" id="UP000257109">
    <property type="component" value="Unassembled WGS sequence"/>
</dbReference>
<accession>A0A371I9A5</accession>
<feature type="domain" description="Reverse transcriptase" evidence="2">
    <location>
        <begin position="360"/>
        <end position="511"/>
    </location>
</feature>
<evidence type="ECO:0000259" key="2">
    <source>
        <dbReference type="Pfam" id="PF00078"/>
    </source>
</evidence>